<dbReference type="PROSITE" id="PS51257">
    <property type="entry name" value="PROKAR_LIPOPROTEIN"/>
    <property type="match status" value="1"/>
</dbReference>
<gene>
    <name evidence="7" type="ORF">NLU14_12305</name>
</gene>
<keyword evidence="3" id="KW-0378">Hydrolase</keyword>
<dbReference type="Pfam" id="PF00877">
    <property type="entry name" value="NLPC_P60"/>
    <property type="match status" value="1"/>
</dbReference>
<dbReference type="EMBL" id="JANCMW010000007">
    <property type="protein sequence ID" value="MDF0751007.1"/>
    <property type="molecule type" value="Genomic_DNA"/>
</dbReference>
<evidence type="ECO:0000256" key="5">
    <source>
        <dbReference type="SAM" id="SignalP"/>
    </source>
</evidence>
<comment type="caution">
    <text evidence="7">The sequence shown here is derived from an EMBL/GenBank/DDBJ whole genome shotgun (WGS) entry which is preliminary data.</text>
</comment>
<dbReference type="Proteomes" id="UP001143391">
    <property type="component" value="Unassembled WGS sequence"/>
</dbReference>
<dbReference type="Gene3D" id="3.90.1720.10">
    <property type="entry name" value="endopeptidase domain like (from Nostoc punctiforme)"/>
    <property type="match status" value="1"/>
</dbReference>
<reference evidence="7" key="1">
    <citation type="submission" date="2022-07" db="EMBL/GenBank/DDBJ databases">
        <title>Marinobacter iranensis a new bacterium isolate from a hipersaline lake in Iran.</title>
        <authorList>
            <person name="Mohammad A.M.A."/>
            <person name="Cristina S.-P."/>
            <person name="Antonio V."/>
        </authorList>
    </citation>
    <scope>NUCLEOTIDE SEQUENCE</scope>
    <source>
        <strain evidence="7">71-i</strain>
    </source>
</reference>
<dbReference type="PANTHER" id="PTHR47053:SF1">
    <property type="entry name" value="MUREIN DD-ENDOPEPTIDASE MEPH-RELATED"/>
    <property type="match status" value="1"/>
</dbReference>
<dbReference type="InterPro" id="IPR038765">
    <property type="entry name" value="Papain-like_cys_pep_sf"/>
</dbReference>
<dbReference type="InterPro" id="IPR000064">
    <property type="entry name" value="NLP_P60_dom"/>
</dbReference>
<feature type="domain" description="NlpC/P60" evidence="6">
    <location>
        <begin position="47"/>
        <end position="168"/>
    </location>
</feature>
<evidence type="ECO:0000256" key="1">
    <source>
        <dbReference type="ARBA" id="ARBA00007074"/>
    </source>
</evidence>
<keyword evidence="4" id="KW-0788">Thiol protease</keyword>
<name>A0ABT5YBE8_9GAMM</name>
<comment type="similarity">
    <text evidence="1">Belongs to the peptidase C40 family.</text>
</comment>
<dbReference type="InterPro" id="IPR051202">
    <property type="entry name" value="Peptidase_C40"/>
</dbReference>
<evidence type="ECO:0000259" key="6">
    <source>
        <dbReference type="PROSITE" id="PS51935"/>
    </source>
</evidence>
<proteinExistence type="inferred from homology"/>
<feature type="chain" id="PRO_5046902097" evidence="5">
    <location>
        <begin position="25"/>
        <end position="168"/>
    </location>
</feature>
<dbReference type="PROSITE" id="PS51935">
    <property type="entry name" value="NLPC_P60"/>
    <property type="match status" value="1"/>
</dbReference>
<dbReference type="SUPFAM" id="SSF54001">
    <property type="entry name" value="Cysteine proteinases"/>
    <property type="match status" value="1"/>
</dbReference>
<dbReference type="PANTHER" id="PTHR47053">
    <property type="entry name" value="MUREIN DD-ENDOPEPTIDASE MEPH-RELATED"/>
    <property type="match status" value="1"/>
</dbReference>
<keyword evidence="2" id="KW-0645">Protease</keyword>
<keyword evidence="8" id="KW-1185">Reference proteome</keyword>
<evidence type="ECO:0000256" key="3">
    <source>
        <dbReference type="ARBA" id="ARBA00022801"/>
    </source>
</evidence>
<sequence length="168" mass="18499">MNRRPILPLLTIIIALGLAGCASNQNLRSTDGTTWQPATEAPTASDSAKADRLWQVFERYEGTPYRYGGTSASGFDCSGFITTAFDEALGRRLPRTTSQMLAAGDVVGRDQLRAGDLVFFRIKGKDQHAGIYMGDDSFIHSSTSIGVTRSSLNGYYWRGRFSQARRFD</sequence>
<evidence type="ECO:0000313" key="7">
    <source>
        <dbReference type="EMBL" id="MDF0751007.1"/>
    </source>
</evidence>
<keyword evidence="5" id="KW-0732">Signal</keyword>
<evidence type="ECO:0000313" key="8">
    <source>
        <dbReference type="Proteomes" id="UP001143391"/>
    </source>
</evidence>
<organism evidence="7 8">
    <name type="scientific">Marinobacter iranensis</name>
    <dbReference type="NCBI Taxonomy" id="2962607"/>
    <lineage>
        <taxon>Bacteria</taxon>
        <taxon>Pseudomonadati</taxon>
        <taxon>Pseudomonadota</taxon>
        <taxon>Gammaproteobacteria</taxon>
        <taxon>Pseudomonadales</taxon>
        <taxon>Marinobacteraceae</taxon>
        <taxon>Marinobacter</taxon>
    </lineage>
</organism>
<protein>
    <submittedName>
        <fullName evidence="7">NlpC/P60 family protein</fullName>
    </submittedName>
</protein>
<feature type="signal peptide" evidence="5">
    <location>
        <begin position="1"/>
        <end position="24"/>
    </location>
</feature>
<evidence type="ECO:0000256" key="2">
    <source>
        <dbReference type="ARBA" id="ARBA00022670"/>
    </source>
</evidence>
<dbReference type="RefSeq" id="WP_275706916.1">
    <property type="nucleotide sequence ID" value="NZ_JANCMW010000007.1"/>
</dbReference>
<evidence type="ECO:0000256" key="4">
    <source>
        <dbReference type="ARBA" id="ARBA00022807"/>
    </source>
</evidence>
<accession>A0ABT5YBE8</accession>